<sequence>MADVNQLRAFTGAAASDSEYLSACLEAATERVNRHIGRCQVPGPVLNQAILEVAGNLWQRRVGKQDLAAFGDGTLLASPARPALDPLTPARALLAPWLGVGIA</sequence>
<gene>
    <name evidence="1" type="ORF">L0M99_07160</name>
</gene>
<proteinExistence type="predicted"/>
<evidence type="ECO:0008006" key="3">
    <source>
        <dbReference type="Google" id="ProtNLM"/>
    </source>
</evidence>
<dbReference type="Proteomes" id="UP001200537">
    <property type="component" value="Unassembled WGS sequence"/>
</dbReference>
<reference evidence="1" key="1">
    <citation type="submission" date="2022-01" db="EMBL/GenBank/DDBJ databases">
        <title>Collection of gut derived symbiotic bacterial strains cultured from healthy donors.</title>
        <authorList>
            <person name="Lin H."/>
            <person name="Kohout C."/>
            <person name="Waligurski E."/>
            <person name="Pamer E.G."/>
        </authorList>
    </citation>
    <scope>NUCLEOTIDE SEQUENCE</scope>
    <source>
        <strain evidence="1">DFI.7.46</strain>
    </source>
</reference>
<organism evidence="1 2">
    <name type="scientific">Varibaculum cambriense</name>
    <dbReference type="NCBI Taxonomy" id="184870"/>
    <lineage>
        <taxon>Bacteria</taxon>
        <taxon>Bacillati</taxon>
        <taxon>Actinomycetota</taxon>
        <taxon>Actinomycetes</taxon>
        <taxon>Actinomycetales</taxon>
        <taxon>Actinomycetaceae</taxon>
        <taxon>Varibaculum</taxon>
    </lineage>
</organism>
<dbReference type="EMBL" id="JAKNHJ010000013">
    <property type="protein sequence ID" value="MCG4618270.1"/>
    <property type="molecule type" value="Genomic_DNA"/>
</dbReference>
<dbReference type="AlphaFoldDB" id="A0AAJ1BCE7"/>
<accession>A0AAJ1BCE7</accession>
<comment type="caution">
    <text evidence="1">The sequence shown here is derived from an EMBL/GenBank/DDBJ whole genome shotgun (WGS) entry which is preliminary data.</text>
</comment>
<dbReference type="GeneID" id="78353494"/>
<name>A0AAJ1BCE7_9ACTO</name>
<evidence type="ECO:0000313" key="2">
    <source>
        <dbReference type="Proteomes" id="UP001200537"/>
    </source>
</evidence>
<protein>
    <recommendedName>
        <fullName evidence="3">Phage gp6-like head-tail connector protein</fullName>
    </recommendedName>
</protein>
<dbReference type="RefSeq" id="WP_022865519.1">
    <property type="nucleotide sequence ID" value="NZ_JAKNHJ010000013.1"/>
</dbReference>
<evidence type="ECO:0000313" key="1">
    <source>
        <dbReference type="EMBL" id="MCG4618270.1"/>
    </source>
</evidence>